<dbReference type="AlphaFoldDB" id="A0A6A4V1L4"/>
<dbReference type="Pfam" id="PF03184">
    <property type="entry name" value="DDE_1"/>
    <property type="match status" value="1"/>
</dbReference>
<comment type="caution">
    <text evidence="4">The sequence shown here is derived from an EMBL/GenBank/DDBJ whole genome shotgun (WGS) entry which is preliminary data.</text>
</comment>
<protein>
    <submittedName>
        <fullName evidence="4">Jerky-like</fullName>
    </submittedName>
</protein>
<keyword evidence="1" id="KW-0238">DNA-binding</keyword>
<accession>A0A6A4V1L4</accession>
<evidence type="ECO:0000256" key="1">
    <source>
        <dbReference type="ARBA" id="ARBA00023125"/>
    </source>
</evidence>
<feature type="region of interest" description="Disordered" evidence="2">
    <location>
        <begin position="411"/>
        <end position="509"/>
    </location>
</feature>
<evidence type="ECO:0000256" key="2">
    <source>
        <dbReference type="SAM" id="MobiDB-lite"/>
    </source>
</evidence>
<dbReference type="PROSITE" id="PS51253">
    <property type="entry name" value="HTH_CENPB"/>
    <property type="match status" value="1"/>
</dbReference>
<dbReference type="EMBL" id="VIIS01002099">
    <property type="protein sequence ID" value="KAF0288596.1"/>
    <property type="molecule type" value="Genomic_DNA"/>
</dbReference>
<evidence type="ECO:0000313" key="5">
    <source>
        <dbReference type="Proteomes" id="UP000440578"/>
    </source>
</evidence>
<feature type="compositionally biased region" description="Polar residues" evidence="2">
    <location>
        <begin position="436"/>
        <end position="450"/>
    </location>
</feature>
<name>A0A6A4V1L4_AMPAM</name>
<evidence type="ECO:0000313" key="4">
    <source>
        <dbReference type="EMBL" id="KAF0288596.1"/>
    </source>
</evidence>
<dbReference type="Proteomes" id="UP000440578">
    <property type="component" value="Unassembled WGS sequence"/>
</dbReference>
<gene>
    <name evidence="4" type="primary">Jrkl_4</name>
    <name evidence="4" type="ORF">FJT64_013041</name>
</gene>
<feature type="compositionally biased region" description="Basic and acidic residues" evidence="2">
    <location>
        <begin position="452"/>
        <end position="464"/>
    </location>
</feature>
<dbReference type="PANTHER" id="PTHR19303">
    <property type="entry name" value="TRANSPOSON"/>
    <property type="match status" value="1"/>
</dbReference>
<sequence>MPKYTEEDLGRAKKLVADGFTVYKAAKDTGVPYETLRRHIFGINVTGSTGSGRPTVLTRTEEDKLVEILAYLARQAFPLDTSDICDLVQQFLNNLGRETQWKDNRPTRFWLSRFKARHAGVLASRKPEILTITRAKSLTEEVVGAFFSMYNGVLVDLGLEDKPDNIYNLDETGLSTDPRSTRVIVPSKSRDAYLKTASCGKTTYSVLFCVNATGNYFPPFVVYKAKREPFDSWMRGGPPGTAYGTTPSGWMEGNIFESWFQTIFVPEITKKHDGQPTVLVYDGHGSHMTYRTAALAKDNNITVVCLPPHTSHAIQPLDVAVFKPVKVAWAQILKRWQRESRLVAVDKSVFPTLISQLWKELDPVHAVAGFRGSGLFPVDAEKVRSRMVGPGSTSRDDIPSPDEALQDAVLSVLSPEQSSETKAALANKTKRRSRVQNKSGEVLTSESSLQRLELEAAKRAEKGKKSPSSQQDRKLSKKREEKGKKRSSSHKIEKPSAKRKVTKLTTRSK</sequence>
<dbReference type="InterPro" id="IPR036397">
    <property type="entry name" value="RNaseH_sf"/>
</dbReference>
<proteinExistence type="predicted"/>
<dbReference type="GO" id="GO:0005634">
    <property type="term" value="C:nucleus"/>
    <property type="evidence" value="ECO:0007669"/>
    <property type="project" value="TreeGrafter"/>
</dbReference>
<dbReference type="PANTHER" id="PTHR19303:SF74">
    <property type="entry name" value="POGO TRANSPOSABLE ELEMENT WITH KRAB DOMAIN"/>
    <property type="match status" value="1"/>
</dbReference>
<dbReference type="InterPro" id="IPR050863">
    <property type="entry name" value="CenT-Element_Derived"/>
</dbReference>
<feature type="domain" description="HTH CENPB-type" evidence="3">
    <location>
        <begin position="49"/>
        <end position="124"/>
    </location>
</feature>
<dbReference type="GO" id="GO:0003677">
    <property type="term" value="F:DNA binding"/>
    <property type="evidence" value="ECO:0007669"/>
    <property type="project" value="UniProtKB-KW"/>
</dbReference>
<feature type="compositionally biased region" description="Basic residues" evidence="2">
    <location>
        <begin position="497"/>
        <end position="509"/>
    </location>
</feature>
<reference evidence="4 5" key="1">
    <citation type="submission" date="2019-07" db="EMBL/GenBank/DDBJ databases">
        <title>Draft genome assembly of a fouling barnacle, Amphibalanus amphitrite (Darwin, 1854): The first reference genome for Thecostraca.</title>
        <authorList>
            <person name="Kim W."/>
        </authorList>
    </citation>
    <scope>NUCLEOTIDE SEQUENCE [LARGE SCALE GENOMIC DNA]</scope>
    <source>
        <strain evidence="4">SNU_AA5</strain>
        <tissue evidence="4">Soma without cirri and trophi</tissue>
    </source>
</reference>
<dbReference type="OrthoDB" id="6368702at2759"/>
<dbReference type="InterPro" id="IPR006600">
    <property type="entry name" value="HTH_CenpB_DNA-bd_dom"/>
</dbReference>
<keyword evidence="5" id="KW-1185">Reference proteome</keyword>
<evidence type="ECO:0000259" key="3">
    <source>
        <dbReference type="PROSITE" id="PS51253"/>
    </source>
</evidence>
<dbReference type="Gene3D" id="3.30.420.10">
    <property type="entry name" value="Ribonuclease H-like superfamily/Ribonuclease H"/>
    <property type="match status" value="1"/>
</dbReference>
<dbReference type="InterPro" id="IPR004875">
    <property type="entry name" value="DDE_SF_endonuclease_dom"/>
</dbReference>
<feature type="compositionally biased region" description="Basic and acidic residues" evidence="2">
    <location>
        <begin position="471"/>
        <end position="483"/>
    </location>
</feature>
<organism evidence="4 5">
    <name type="scientific">Amphibalanus amphitrite</name>
    <name type="common">Striped barnacle</name>
    <name type="synonym">Balanus amphitrite</name>
    <dbReference type="NCBI Taxonomy" id="1232801"/>
    <lineage>
        <taxon>Eukaryota</taxon>
        <taxon>Metazoa</taxon>
        <taxon>Ecdysozoa</taxon>
        <taxon>Arthropoda</taxon>
        <taxon>Crustacea</taxon>
        <taxon>Multicrustacea</taxon>
        <taxon>Cirripedia</taxon>
        <taxon>Thoracica</taxon>
        <taxon>Thoracicalcarea</taxon>
        <taxon>Balanomorpha</taxon>
        <taxon>Balanoidea</taxon>
        <taxon>Balanidae</taxon>
        <taxon>Amphibalaninae</taxon>
        <taxon>Amphibalanus</taxon>
    </lineage>
</organism>